<feature type="domain" description="SHS2" evidence="1">
    <location>
        <begin position="6"/>
        <end position="193"/>
    </location>
</feature>
<reference evidence="2" key="1">
    <citation type="submission" date="2020-10" db="EMBL/GenBank/DDBJ databases">
        <authorList>
            <person name="Gilroy R."/>
        </authorList>
    </citation>
    <scope>NUCLEOTIDE SEQUENCE</scope>
    <source>
        <strain evidence="2">ChiW16-3235</strain>
    </source>
</reference>
<evidence type="ECO:0000259" key="1">
    <source>
        <dbReference type="SMART" id="SM00842"/>
    </source>
</evidence>
<dbReference type="InterPro" id="IPR043129">
    <property type="entry name" value="ATPase_NBD"/>
</dbReference>
<dbReference type="AlphaFoldDB" id="A0A9D1E684"/>
<dbReference type="SUPFAM" id="SSF53067">
    <property type="entry name" value="Actin-like ATPase domain"/>
    <property type="match status" value="2"/>
</dbReference>
<comment type="caution">
    <text evidence="2">The sequence shown here is derived from an EMBL/GenBank/DDBJ whole genome shotgun (WGS) entry which is preliminary data.</text>
</comment>
<proteinExistence type="predicted"/>
<evidence type="ECO:0000313" key="2">
    <source>
        <dbReference type="EMBL" id="HIR67076.1"/>
    </source>
</evidence>
<protein>
    <recommendedName>
        <fullName evidence="1">SHS2 domain-containing protein</fullName>
    </recommendedName>
</protein>
<organism evidence="2 3">
    <name type="scientific">Candidatus Coproplasma avicola</name>
    <dbReference type="NCBI Taxonomy" id="2840744"/>
    <lineage>
        <taxon>Bacteria</taxon>
        <taxon>Bacillati</taxon>
        <taxon>Bacillota</taxon>
        <taxon>Clostridia</taxon>
        <taxon>Eubacteriales</taxon>
        <taxon>Candidatus Coproplasma</taxon>
    </lineage>
</organism>
<evidence type="ECO:0000313" key="3">
    <source>
        <dbReference type="Proteomes" id="UP000823913"/>
    </source>
</evidence>
<dbReference type="Gene3D" id="3.30.420.40">
    <property type="match status" value="1"/>
</dbReference>
<dbReference type="SMART" id="SM00842">
    <property type="entry name" value="FtsA"/>
    <property type="match status" value="1"/>
</dbReference>
<dbReference type="Proteomes" id="UP000823913">
    <property type="component" value="Unassembled WGS sequence"/>
</dbReference>
<name>A0A9D1E684_9FIRM</name>
<reference evidence="2" key="2">
    <citation type="journal article" date="2021" name="PeerJ">
        <title>Extensive microbial diversity within the chicken gut microbiome revealed by metagenomics and culture.</title>
        <authorList>
            <person name="Gilroy R."/>
            <person name="Ravi A."/>
            <person name="Getino M."/>
            <person name="Pursley I."/>
            <person name="Horton D.L."/>
            <person name="Alikhan N.F."/>
            <person name="Baker D."/>
            <person name="Gharbi K."/>
            <person name="Hall N."/>
            <person name="Watson M."/>
            <person name="Adriaenssens E.M."/>
            <person name="Foster-Nyarko E."/>
            <person name="Jarju S."/>
            <person name="Secka A."/>
            <person name="Antonio M."/>
            <person name="Oren A."/>
            <person name="Chaudhuri R.R."/>
            <person name="La Ragione R."/>
            <person name="Hildebrand F."/>
            <person name="Pallen M.J."/>
        </authorList>
    </citation>
    <scope>NUCLEOTIDE SEQUENCE</scope>
    <source>
        <strain evidence="2">ChiW16-3235</strain>
    </source>
</reference>
<sequence>MRNKSVAVLDIRSSEVCAAVGERGVNNTFIIKSKYSCAYDGYADGELLDVGSFNSAVAEVLKNTIAAAGGGINRFYVGIPGEFLKTAVTDDTISFAAPQRIREADVNNVAAMSRPSDGHGFTVIYSSPVYYVLSDTRRVVSPVGYVSDSLRAKMSWYLCKDSFAECVRLAFKPVCPGVRLKFIPSPFAEINYLFEPQMRDSYVALLDIDYISSTYTVACGNGIVYSQAFSVGIGHIAALMMDELNIPFEVATKFLSRVNLNAKEMLTSVQEIRYNNVNYSYSTATLRDIIREGLDGICQMVEECIQTFAEKDMTGRPVYVTGEGLKVIRGTAEHLSNRLVCSVEAISPRVPYYDKPRFSSLLSLLDAALGDSSNS</sequence>
<dbReference type="InterPro" id="IPR003494">
    <property type="entry name" value="SHS2_FtsA"/>
</dbReference>
<dbReference type="PANTHER" id="PTHR32432">
    <property type="entry name" value="CELL DIVISION PROTEIN FTSA-RELATED"/>
    <property type="match status" value="1"/>
</dbReference>
<dbReference type="EMBL" id="DVHK01000076">
    <property type="protein sequence ID" value="HIR67076.1"/>
    <property type="molecule type" value="Genomic_DNA"/>
</dbReference>
<accession>A0A9D1E684</accession>
<dbReference type="InterPro" id="IPR050696">
    <property type="entry name" value="FtsA/MreB"/>
</dbReference>
<dbReference type="GO" id="GO:0051301">
    <property type="term" value="P:cell division"/>
    <property type="evidence" value="ECO:0007669"/>
    <property type="project" value="InterPro"/>
</dbReference>
<gene>
    <name evidence="2" type="ORF">IAB94_03380</name>
</gene>